<dbReference type="InterPro" id="IPR011044">
    <property type="entry name" value="Quino_amine_DH_bsu"/>
</dbReference>
<evidence type="ECO:0000256" key="5">
    <source>
        <dbReference type="PROSITE-ProRule" id="PRU01240"/>
    </source>
</evidence>
<accession>A0A160DYP2</accession>
<dbReference type="InterPro" id="IPR023828">
    <property type="entry name" value="Peptidase_S8_Ser-AS"/>
</dbReference>
<keyword evidence="12" id="KW-1185">Reference proteome</keyword>
<feature type="domain" description="DUF6923" evidence="10">
    <location>
        <begin position="767"/>
        <end position="877"/>
    </location>
</feature>
<dbReference type="Gene3D" id="3.40.50.200">
    <property type="entry name" value="Peptidase S8/S53 domain"/>
    <property type="match status" value="1"/>
</dbReference>
<evidence type="ECO:0000259" key="10">
    <source>
        <dbReference type="Pfam" id="PF21959"/>
    </source>
</evidence>
<dbReference type="PANTHER" id="PTHR43806:SF67">
    <property type="entry name" value="EGF-LIKE DOMAIN-CONTAINING PROTEIN"/>
    <property type="match status" value="1"/>
</dbReference>
<dbReference type="GO" id="GO:0030246">
    <property type="term" value="F:carbohydrate binding"/>
    <property type="evidence" value="ECO:0007669"/>
    <property type="project" value="InterPro"/>
</dbReference>
<dbReference type="InterPro" id="IPR050131">
    <property type="entry name" value="Peptidase_S8_subtilisin-like"/>
</dbReference>
<dbReference type="SUPFAM" id="SSF117281">
    <property type="entry name" value="Kelch motif"/>
    <property type="match status" value="1"/>
</dbReference>
<dbReference type="Pfam" id="PF21959">
    <property type="entry name" value="DUF6923"/>
    <property type="match status" value="1"/>
</dbReference>
<evidence type="ECO:0000256" key="6">
    <source>
        <dbReference type="SAM" id="MobiDB-lite"/>
    </source>
</evidence>
<dbReference type="InterPro" id="IPR001434">
    <property type="entry name" value="OmcB-like_DUF11"/>
</dbReference>
<evidence type="ECO:0000256" key="7">
    <source>
        <dbReference type="SAM" id="SignalP"/>
    </source>
</evidence>
<dbReference type="SUPFAM" id="SSF49452">
    <property type="entry name" value="Starch-binding domain-like"/>
    <property type="match status" value="1"/>
</dbReference>
<dbReference type="SUPFAM" id="SSF49464">
    <property type="entry name" value="Carboxypeptidase regulatory domain-like"/>
    <property type="match status" value="2"/>
</dbReference>
<dbReference type="EMBL" id="CP015249">
    <property type="protein sequence ID" value="ANB19581.1"/>
    <property type="molecule type" value="Genomic_DNA"/>
</dbReference>
<dbReference type="Gene3D" id="2.120.10.80">
    <property type="entry name" value="Kelch-type beta propeller"/>
    <property type="match status" value="2"/>
</dbReference>
<keyword evidence="7" id="KW-0732">Signal</keyword>
<feature type="chain" id="PRO_5007814011" evidence="7">
    <location>
        <begin position="36"/>
        <end position="2104"/>
    </location>
</feature>
<feature type="active site" description="Charge relay system" evidence="5">
    <location>
        <position position="237"/>
    </location>
</feature>
<evidence type="ECO:0000313" key="11">
    <source>
        <dbReference type="EMBL" id="ANB19581.1"/>
    </source>
</evidence>
<name>A0A160DYP2_9GAMM</name>
<dbReference type="PRINTS" id="PR00723">
    <property type="entry name" value="SUBTILISIN"/>
</dbReference>
<keyword evidence="2 5" id="KW-0645">Protease</keyword>
<evidence type="ECO:0000256" key="3">
    <source>
        <dbReference type="ARBA" id="ARBA00022801"/>
    </source>
</evidence>
<dbReference type="InterPro" id="IPR008969">
    <property type="entry name" value="CarboxyPept-like_regulatory"/>
</dbReference>
<sequence length="2104" mass="215710">MNDSNWNTRAGRRHGWLPRCLLAALAALGGGPALTAAATIDPQLAETLGRDEPTDFFVVLAEPAGLASADQRQGKAAKGRFVLDTLRQHADATQRTVRAELDADGIGYRSFYIANAIYVAQGDRPLVERLAARPDVAAIVPNRSIRLDPPEPGDDEPAATSQAIESSLRFIRADQAWALGVEGDGLVIGGSDTGLQWDHPAIINQYRGWDGIRADHNHHWWDATGQYPAAPGDGHGHGTHTTGTLVGDDRGIHRIGVAPRARTIHCKNMTDAGQGNDLSFLTCFEFMLAPWNLAGDDPRPELAPDVVNNSWGYIGGNRPVFRQAVTALRAAGILVEVSAGNEGPGCRTLGSPGDYPDVLTTGSVGLGAGIPGLLTARSSRGPSTLQPGAYKPGIMAPGEAIRSAVPGDTYARWSGTSMAGPHVSATVGLMWQANPALRGDVALTEQLIYATAVPLTGQTGSNCGGDYTDGPNNDWGHGTLDALAAVQAAIALGGATGTLQGTVADAGSGMPLADASVTVGPFVVRTDAAGAYRLTPVAGVYAATAARTGYAPQTVTGTAVTADGTTTLDFVLDGAQLVASPASIEQTVAPGTVFTRRLTLTNPGPAPAEFAIRIDGHGAAPLRGVSIPRFTGTLAPSGEAPSAGAPLPGTRPAAAATEAVYAWPLTGARAFALNVYPQQRLVQIPDVDRPDRWNVVAALSGAPYTGDFRGRDFTRLYTLDHYDNVLRTVDVATGAHAAIGVATPLGNWTGLSSTPDGRLYAVATGMGPNGTESTLYTIDPATAVPTRIGSTRAAPLIIDIAFAPDGTLYAIDIVTDSLYTLDPTTAEATRIGSLGIDANYAQSIAFHHASGLLFWAAYGNGGQLRVIDTATGASAPVGAFPEDVQVGVLAFENDGAGPWVSADPHAGSVPAGGTVQVELRLDATIVAPPGPYTATLNLVGAFAQGPAPVPLTMQIGCATCGHAAGRVTDARRGFPVTGASVRLDDGQTAFEGIGSDYAIDLPAGTYTATVSAPGYFAQSRTLTIPDGGAVAADFALVRQEPLLAYSPGTITQSLAIGDQVQLPVTVANTGTVPLTFRARVGNAEGPRRTPRTQPVDTAAFSPPAAHGPASLRRDSSMPAVAAGGWTAAAPLPAGLARYGHAQCPGDPDRYYVVGGIESGQYSRAVRRYDAASDTWTTLAPLPSSVGGGEGIALTCHDGYLYAAGGDGTDRFLVYDITADAWAAGPALPRGLWGAAIGAYDGRIHVAGGAPGFAFGNVSHAVDVFDIQAGTWSTGTPMPVGTVASGYAQVGRHLYVVGGWGVGSPAANVDRTQRYDLVTGQWETGPAFTSARADFALAATGTRLHAIGGDASGGDLYEASGQVEVLDHAAWPIGGWTDLAPPLAPLTALGGGYCTQAFTGGEVWAVGGVDAGLGFLAANRYRPAEACFAETAWITVEGDERTLAPGASTVIAVSFDAREFRQPGTYTAELRFLSNAADPVAPLPVTLQLVCATCGRLAGTVTDAESGGAVTASVRVTASGGVSTGAVGSDYAIDLPPGPYAVQVSAPGYLDARTDVTITGGATLTADFALLRQYADVSYTPAAIDESLPIGAAATRTVTVTNAGTVPVELDLAVGSFTAPQRNAAANEAAGHGEWLYRDALGTPPPDGDPAARLYPGAYRWTPDQPLTGAPRVLVYADDIVHRAPATYLDRALQALGWGYTAHYDGDFAGFVSALAGGGWDLVLVGHETMPISPGAVSALHAHVRAGGKLVMHSNGIDASPLWPRLGVASFTTVYNPPAPIHWWEPAHGVFTRPQTVPALLAPASGIYAINGYRFTAAPGAIAIAGYTPAGPAAGEAALLIGNDGRTVLKGFNDGSHSADLDGDGVPDAVELWINLIANSENGYGGGWASVAPARLTVPAGGSASFAVRLDTADLTDTGTYTAAVRITSNLDVPLPALPLTLDLRCAGCTGGTADLGIGGMALPSRAAIGGRVHLLATVGNFGPDAAEEVAVTVTLPPELVFLSGRWIDGVPRGSGDWTCAPQGGEVRCALIGATLPVNAFAAMLEIDAGIGTDAGPGPVEAVLKVQAAQDDPNAANDRATLRLMLDYAADERVFADGFEGAGGP</sequence>
<dbReference type="InterPro" id="IPR006652">
    <property type="entry name" value="Kelch_1"/>
</dbReference>
<dbReference type="Pfam" id="PF01345">
    <property type="entry name" value="DUF11"/>
    <property type="match status" value="1"/>
</dbReference>
<dbReference type="InterPro" id="IPR054215">
    <property type="entry name" value="DUF6923"/>
</dbReference>
<evidence type="ECO:0000256" key="1">
    <source>
        <dbReference type="ARBA" id="ARBA00011073"/>
    </source>
</evidence>
<dbReference type="Pfam" id="PF01344">
    <property type="entry name" value="Kelch_1"/>
    <property type="match status" value="2"/>
</dbReference>
<evidence type="ECO:0000256" key="4">
    <source>
        <dbReference type="ARBA" id="ARBA00022825"/>
    </source>
</evidence>
<keyword evidence="4 5" id="KW-0720">Serine protease</keyword>
<feature type="domain" description="DUF11" evidence="9">
    <location>
        <begin position="1954"/>
        <end position="2081"/>
    </location>
</feature>
<dbReference type="PROSITE" id="PS51892">
    <property type="entry name" value="SUBTILASE"/>
    <property type="match status" value="1"/>
</dbReference>
<dbReference type="Pfam" id="PF13620">
    <property type="entry name" value="CarboxypepD_reg"/>
    <property type="match status" value="3"/>
</dbReference>
<evidence type="ECO:0000259" key="9">
    <source>
        <dbReference type="Pfam" id="PF01345"/>
    </source>
</evidence>
<feature type="active site" description="Charge relay system" evidence="5">
    <location>
        <position position="417"/>
    </location>
</feature>
<dbReference type="InterPro" id="IPR029062">
    <property type="entry name" value="Class_I_gatase-like"/>
</dbReference>
<keyword evidence="3 5" id="KW-0378">Hydrolase</keyword>
<dbReference type="InterPro" id="IPR000209">
    <property type="entry name" value="Peptidase_S8/S53_dom"/>
</dbReference>
<dbReference type="Pfam" id="PF00082">
    <property type="entry name" value="Peptidase_S8"/>
    <property type="match status" value="1"/>
</dbReference>
<dbReference type="Gene3D" id="2.130.10.10">
    <property type="entry name" value="YVTN repeat-like/Quinoprotein amine dehydrogenase"/>
    <property type="match status" value="1"/>
</dbReference>
<dbReference type="Proteomes" id="UP000076830">
    <property type="component" value="Chromosome"/>
</dbReference>
<proteinExistence type="inferred from homology"/>
<evidence type="ECO:0000259" key="8">
    <source>
        <dbReference type="Pfam" id="PF00082"/>
    </source>
</evidence>
<feature type="region of interest" description="Disordered" evidence="6">
    <location>
        <begin position="1080"/>
        <end position="1112"/>
    </location>
</feature>
<dbReference type="InterPro" id="IPR015915">
    <property type="entry name" value="Kelch-typ_b-propeller"/>
</dbReference>
<dbReference type="SUPFAM" id="SSF52317">
    <property type="entry name" value="Class I glutamine amidotransferase-like"/>
    <property type="match status" value="1"/>
</dbReference>
<evidence type="ECO:0000313" key="12">
    <source>
        <dbReference type="Proteomes" id="UP000076830"/>
    </source>
</evidence>
<dbReference type="GO" id="GO:0004252">
    <property type="term" value="F:serine-type endopeptidase activity"/>
    <property type="evidence" value="ECO:0007669"/>
    <property type="project" value="UniProtKB-UniRule"/>
</dbReference>
<feature type="domain" description="Peptidase S8/S53" evidence="8">
    <location>
        <begin position="183"/>
        <end position="458"/>
    </location>
</feature>
<dbReference type="PATRIC" id="fig|1300342.3.peg.3512"/>
<dbReference type="SMART" id="SM00612">
    <property type="entry name" value="Kelch"/>
    <property type="match status" value="4"/>
</dbReference>
<dbReference type="PROSITE" id="PS00138">
    <property type="entry name" value="SUBTILASE_SER"/>
    <property type="match status" value="1"/>
</dbReference>
<dbReference type="InterPro" id="IPR013784">
    <property type="entry name" value="Carb-bd-like_fold"/>
</dbReference>
<comment type="similarity">
    <text evidence="1 5">Belongs to the peptidase S8 family.</text>
</comment>
<evidence type="ECO:0000256" key="2">
    <source>
        <dbReference type="ARBA" id="ARBA00022670"/>
    </source>
</evidence>
<reference evidence="11 12" key="1">
    <citation type="submission" date="2016-04" db="EMBL/GenBank/DDBJ databases">
        <title>Complete genome sequence of Dokdonella koreensis DS-123T.</title>
        <authorList>
            <person name="Kim J.F."/>
            <person name="Lee H."/>
            <person name="Kwak M.-J."/>
        </authorList>
    </citation>
    <scope>NUCLEOTIDE SEQUENCE [LARGE SCALE GENOMIC DNA]</scope>
    <source>
        <strain evidence="11 12">DS-123</strain>
    </source>
</reference>
<feature type="signal peptide" evidence="7">
    <location>
        <begin position="1"/>
        <end position="35"/>
    </location>
</feature>
<dbReference type="Gene3D" id="2.60.40.1120">
    <property type="entry name" value="Carboxypeptidase-like, regulatory domain"/>
    <property type="match status" value="3"/>
</dbReference>
<protein>
    <submittedName>
        <fullName evidence="11">Extracellular peptidase S8 and S53 subtilisin kexin sedolisin</fullName>
    </submittedName>
</protein>
<organism evidence="11 12">
    <name type="scientific">Dokdonella koreensis DS-123</name>
    <dbReference type="NCBI Taxonomy" id="1300342"/>
    <lineage>
        <taxon>Bacteria</taxon>
        <taxon>Pseudomonadati</taxon>
        <taxon>Pseudomonadota</taxon>
        <taxon>Gammaproteobacteria</taxon>
        <taxon>Lysobacterales</taxon>
        <taxon>Rhodanobacteraceae</taxon>
        <taxon>Dokdonella</taxon>
    </lineage>
</organism>
<dbReference type="SUPFAM" id="SSF52743">
    <property type="entry name" value="Subtilisin-like"/>
    <property type="match status" value="1"/>
</dbReference>
<dbReference type="InterPro" id="IPR015500">
    <property type="entry name" value="Peptidase_S8_subtilisin-rel"/>
</dbReference>
<dbReference type="STRING" id="1300342.I596_3593"/>
<dbReference type="InterPro" id="IPR015943">
    <property type="entry name" value="WD40/YVTN_repeat-like_dom_sf"/>
</dbReference>
<dbReference type="RefSeq" id="WP_067650604.1">
    <property type="nucleotide sequence ID" value="NZ_CP015249.1"/>
</dbReference>
<dbReference type="SUPFAM" id="SSF50969">
    <property type="entry name" value="YVTN repeat-like/Quinoprotein amine dehydrogenase"/>
    <property type="match status" value="1"/>
</dbReference>
<dbReference type="KEGG" id="dko:I596_3593"/>
<dbReference type="PANTHER" id="PTHR43806">
    <property type="entry name" value="PEPTIDASE S8"/>
    <property type="match status" value="1"/>
</dbReference>
<dbReference type="GO" id="GO:0006508">
    <property type="term" value="P:proteolysis"/>
    <property type="evidence" value="ECO:0007669"/>
    <property type="project" value="UniProtKB-KW"/>
</dbReference>
<feature type="active site" description="Charge relay system" evidence="5">
    <location>
        <position position="192"/>
    </location>
</feature>
<gene>
    <name evidence="11" type="ORF">I596_3593</name>
</gene>
<dbReference type="InterPro" id="IPR036852">
    <property type="entry name" value="Peptidase_S8/S53_dom_sf"/>
</dbReference>